<dbReference type="EMBL" id="FMYL01000004">
    <property type="protein sequence ID" value="SDB89827.1"/>
    <property type="molecule type" value="Genomic_DNA"/>
</dbReference>
<evidence type="ECO:0000313" key="2">
    <source>
        <dbReference type="EMBL" id="SDB89827.1"/>
    </source>
</evidence>
<gene>
    <name evidence="2" type="ORF">SAMN05421733_10458</name>
</gene>
<feature type="transmembrane region" description="Helical" evidence="1">
    <location>
        <begin position="7"/>
        <end position="24"/>
    </location>
</feature>
<evidence type="ECO:0000313" key="3">
    <source>
        <dbReference type="Proteomes" id="UP000242501"/>
    </source>
</evidence>
<feature type="transmembrane region" description="Helical" evidence="1">
    <location>
        <begin position="98"/>
        <end position="119"/>
    </location>
</feature>
<name>A0A1G6H6E5_9GAMM</name>
<keyword evidence="1" id="KW-0812">Transmembrane</keyword>
<feature type="transmembrane region" description="Helical" evidence="1">
    <location>
        <begin position="39"/>
        <end position="60"/>
    </location>
</feature>
<dbReference type="AlphaFoldDB" id="A0A1G6H6E5"/>
<evidence type="ECO:0000256" key="1">
    <source>
        <dbReference type="SAM" id="Phobius"/>
    </source>
</evidence>
<dbReference type="STRING" id="1219383.SAMN05421733_10458"/>
<protein>
    <submittedName>
        <fullName evidence="2">Uncharacterized protein</fullName>
    </submittedName>
</protein>
<sequence length="142" mass="15948">MNRHKNLIFTTCLVLLPVLIFFILDNAPIHTSGNGTGDLLVIALLVLGMGAAYPILFFKLNCRSSSILALGTLICILVFFYCDIFIPKSGFINGGIYGFIFVIIFAPPYLFVTIFQYFLNKPTKRQIIKRKTYLVKTDSQKG</sequence>
<keyword evidence="1" id="KW-1133">Transmembrane helix</keyword>
<dbReference type="RefSeq" id="WP_092747370.1">
    <property type="nucleotide sequence ID" value="NZ_FMYL01000004.1"/>
</dbReference>
<keyword evidence="3" id="KW-1185">Reference proteome</keyword>
<accession>A0A1G6H6E5</accession>
<dbReference type="Proteomes" id="UP000242501">
    <property type="component" value="Unassembled WGS sequence"/>
</dbReference>
<keyword evidence="1" id="KW-0472">Membrane</keyword>
<reference evidence="3" key="1">
    <citation type="submission" date="2016-09" db="EMBL/GenBank/DDBJ databases">
        <authorList>
            <person name="Varghese N."/>
            <person name="Submissions S."/>
        </authorList>
    </citation>
    <scope>NUCLEOTIDE SEQUENCE [LARGE SCALE GENOMIC DNA]</scope>
    <source>
        <strain evidence="3">ANC 4422</strain>
    </source>
</reference>
<organism evidence="2 3">
    <name type="scientific">Acinetobacter boissieri</name>
    <dbReference type="NCBI Taxonomy" id="1219383"/>
    <lineage>
        <taxon>Bacteria</taxon>
        <taxon>Pseudomonadati</taxon>
        <taxon>Pseudomonadota</taxon>
        <taxon>Gammaproteobacteria</taxon>
        <taxon>Moraxellales</taxon>
        <taxon>Moraxellaceae</taxon>
        <taxon>Acinetobacter</taxon>
    </lineage>
</organism>
<feature type="transmembrane region" description="Helical" evidence="1">
    <location>
        <begin position="67"/>
        <end position="86"/>
    </location>
</feature>
<proteinExistence type="predicted"/>